<reference evidence="3 4" key="1">
    <citation type="submission" date="2024-06" db="EMBL/GenBank/DDBJ databases">
        <title>Halorubrum miltondacostae sp. nov., a potential PHA producer isolated from an inland solar saltern in Rio Maior, Portugal.</title>
        <authorList>
            <person name="Albuquerque L."/>
            <person name="Viver T."/>
            <person name="Barroso C."/>
            <person name="Claudino R."/>
            <person name="Galvan M."/>
            <person name="Simoes G."/>
            <person name="Lobo Da Cunha A."/>
            <person name="Egas C."/>
        </authorList>
    </citation>
    <scope>NUCLEOTIDE SEQUENCE [LARGE SCALE GENOMIC DNA]</scope>
    <source>
        <strain evidence="3 4">RMP-11</strain>
    </source>
</reference>
<organism evidence="3 4">
    <name type="scientific">Halorubrum miltondacostae</name>
    <dbReference type="NCBI Taxonomy" id="3076378"/>
    <lineage>
        <taxon>Archaea</taxon>
        <taxon>Methanobacteriati</taxon>
        <taxon>Methanobacteriota</taxon>
        <taxon>Stenosarchaea group</taxon>
        <taxon>Halobacteria</taxon>
        <taxon>Halobacteriales</taxon>
        <taxon>Haloferacaceae</taxon>
        <taxon>Halorubrum</taxon>
    </lineage>
</organism>
<dbReference type="EMBL" id="JBEDNY010000009">
    <property type="protein sequence ID" value="MEZ3165671.1"/>
    <property type="molecule type" value="Genomic_DNA"/>
</dbReference>
<dbReference type="PANTHER" id="PTHR45947:SF3">
    <property type="entry name" value="SULFOQUINOVOSYL TRANSFERASE SQD2"/>
    <property type="match status" value="1"/>
</dbReference>
<dbReference type="GO" id="GO:0016757">
    <property type="term" value="F:glycosyltransferase activity"/>
    <property type="evidence" value="ECO:0007669"/>
    <property type="project" value="UniProtKB-KW"/>
</dbReference>
<dbReference type="SUPFAM" id="SSF53756">
    <property type="entry name" value="UDP-Glycosyltransferase/glycogen phosphorylase"/>
    <property type="match status" value="1"/>
</dbReference>
<proteinExistence type="predicted"/>
<dbReference type="InterPro" id="IPR001296">
    <property type="entry name" value="Glyco_trans_1"/>
</dbReference>
<evidence type="ECO:0000259" key="2">
    <source>
        <dbReference type="Pfam" id="PF13439"/>
    </source>
</evidence>
<dbReference type="AlphaFoldDB" id="A0ABD5M5Y4"/>
<dbReference type="EC" id="2.4.-.-" evidence="3"/>
<dbReference type="Pfam" id="PF00534">
    <property type="entry name" value="Glycos_transf_1"/>
    <property type="match status" value="1"/>
</dbReference>
<dbReference type="Proteomes" id="UP001567572">
    <property type="component" value="Unassembled WGS sequence"/>
</dbReference>
<feature type="domain" description="Glycosyl transferase family 1" evidence="1">
    <location>
        <begin position="204"/>
        <end position="356"/>
    </location>
</feature>
<feature type="domain" description="Glycosyltransferase subfamily 4-like N-terminal" evidence="2">
    <location>
        <begin position="17"/>
        <end position="190"/>
    </location>
</feature>
<name>A0ABD5M5Y4_9EURY</name>
<dbReference type="RefSeq" id="WP_371163643.1">
    <property type="nucleotide sequence ID" value="NZ_JBEDNY010000009.1"/>
</dbReference>
<gene>
    <name evidence="3" type="ORF">ABNG04_17750</name>
</gene>
<keyword evidence="3" id="KW-0808">Transferase</keyword>
<protein>
    <submittedName>
        <fullName evidence="3">Glycosyltransferase family 4 protein</fullName>
        <ecNumber evidence="3">2.4.-.-</ecNumber>
    </submittedName>
</protein>
<dbReference type="PANTHER" id="PTHR45947">
    <property type="entry name" value="SULFOQUINOVOSYL TRANSFERASE SQD2"/>
    <property type="match status" value="1"/>
</dbReference>
<keyword evidence="4" id="KW-1185">Reference proteome</keyword>
<evidence type="ECO:0000313" key="4">
    <source>
        <dbReference type="Proteomes" id="UP001567572"/>
    </source>
</evidence>
<sequence>MDILQVSKYFKPAWQSGGVARYCYEVSRALQERGHTVSVYTTDKYIPQDTRRDDLINVDGIKTRYFENRSDYMANNFRITTPSALPSIIRANIDEFDIIHIHEHRSSLAAIVFYYANKTGVPYVIHEHGSLPYDRGNKYLKYGFDLPLGRKIVSEAASMLALNEDEANAFQKWGIKNCRINIVPNGVRVEETSLKGEVRLHERDHLELLYIGRISERKGIDILLDAVSQLKNINLKIAGPDDGYLKQMKMKMSNMNSNNNIEYLGFISEEKKRKLYVNSDVLILPSLYGEGFPTTILEAASFGTPTIASTACNVNFLGDYDAGLIIEPDTEALIDALLKLQRDDELLRKMKRRSKEVIQEEYSWSDVSGQLENLYQDIVHKE</sequence>
<dbReference type="Gene3D" id="3.40.50.2000">
    <property type="entry name" value="Glycogen Phosphorylase B"/>
    <property type="match status" value="2"/>
</dbReference>
<evidence type="ECO:0000259" key="1">
    <source>
        <dbReference type="Pfam" id="PF00534"/>
    </source>
</evidence>
<keyword evidence="3" id="KW-0328">Glycosyltransferase</keyword>
<evidence type="ECO:0000313" key="3">
    <source>
        <dbReference type="EMBL" id="MEZ3165671.1"/>
    </source>
</evidence>
<accession>A0ABD5M5Y4</accession>
<dbReference type="InterPro" id="IPR028098">
    <property type="entry name" value="Glyco_trans_4-like_N"/>
</dbReference>
<dbReference type="InterPro" id="IPR050194">
    <property type="entry name" value="Glycosyltransferase_grp1"/>
</dbReference>
<comment type="caution">
    <text evidence="3">The sequence shown here is derived from an EMBL/GenBank/DDBJ whole genome shotgun (WGS) entry which is preliminary data.</text>
</comment>
<dbReference type="CDD" id="cd03801">
    <property type="entry name" value="GT4_PimA-like"/>
    <property type="match status" value="1"/>
</dbReference>
<dbReference type="Pfam" id="PF13439">
    <property type="entry name" value="Glyco_transf_4"/>
    <property type="match status" value="1"/>
</dbReference>